<evidence type="ECO:0000259" key="7">
    <source>
        <dbReference type="SMART" id="SM00892"/>
    </source>
</evidence>
<evidence type="ECO:0000313" key="9">
    <source>
        <dbReference type="Proteomes" id="UP000694520"/>
    </source>
</evidence>
<dbReference type="InterPro" id="IPR044925">
    <property type="entry name" value="His-Me_finger_sf"/>
</dbReference>
<keyword evidence="3" id="KW-0479">Metal-binding</keyword>
<dbReference type="GO" id="GO:0000014">
    <property type="term" value="F:single-stranded DNA endodeoxyribonuclease activity"/>
    <property type="evidence" value="ECO:0007669"/>
    <property type="project" value="TreeGrafter"/>
</dbReference>
<protein>
    <recommendedName>
        <fullName evidence="10">Nuclease EXOG, mitochondrial</fullName>
    </recommendedName>
</protein>
<keyword evidence="9" id="KW-1185">Reference proteome</keyword>
<dbReference type="GO" id="GO:0003676">
    <property type="term" value="F:nucleic acid binding"/>
    <property type="evidence" value="ECO:0007669"/>
    <property type="project" value="InterPro"/>
</dbReference>
<evidence type="ECO:0000259" key="6">
    <source>
        <dbReference type="SMART" id="SM00477"/>
    </source>
</evidence>
<evidence type="ECO:0000256" key="2">
    <source>
        <dbReference type="PIRSR" id="PIRSR640255-1"/>
    </source>
</evidence>
<evidence type="ECO:0000313" key="8">
    <source>
        <dbReference type="Ensembl" id="ENSBGRP00000017481.1"/>
    </source>
</evidence>
<keyword evidence="5" id="KW-0472">Membrane</keyword>
<feature type="region of interest" description="Disordered" evidence="4">
    <location>
        <begin position="269"/>
        <end position="302"/>
    </location>
</feature>
<name>A0A8B9X9P4_BOSMU</name>
<dbReference type="Ensembl" id="ENSBGRT00000020230.1">
    <property type="protein sequence ID" value="ENSBGRP00000017481.1"/>
    <property type="gene ID" value="ENSBGRG00000011105.1"/>
</dbReference>
<dbReference type="PANTHER" id="PTHR13966">
    <property type="entry name" value="ENDONUCLEASE RELATED"/>
    <property type="match status" value="1"/>
</dbReference>
<evidence type="ECO:0000256" key="3">
    <source>
        <dbReference type="PIRSR" id="PIRSR640255-2"/>
    </source>
</evidence>
<feature type="region of interest" description="Disordered" evidence="4">
    <location>
        <begin position="332"/>
        <end position="352"/>
    </location>
</feature>
<dbReference type="GeneTree" id="ENSGT00940000160677"/>
<feature type="transmembrane region" description="Helical" evidence="5">
    <location>
        <begin position="20"/>
        <end position="40"/>
    </location>
</feature>
<keyword evidence="5" id="KW-0812">Transmembrane</keyword>
<evidence type="ECO:0008006" key="10">
    <source>
        <dbReference type="Google" id="ProtNLM"/>
    </source>
</evidence>
<organism evidence="8 9">
    <name type="scientific">Bos mutus grunniens</name>
    <name type="common">Wild yak</name>
    <name type="synonym">Bos grunniens</name>
    <dbReference type="NCBI Taxonomy" id="30521"/>
    <lineage>
        <taxon>Eukaryota</taxon>
        <taxon>Metazoa</taxon>
        <taxon>Chordata</taxon>
        <taxon>Craniata</taxon>
        <taxon>Vertebrata</taxon>
        <taxon>Euteleostomi</taxon>
        <taxon>Mammalia</taxon>
        <taxon>Eutheria</taxon>
        <taxon>Laurasiatheria</taxon>
        <taxon>Artiodactyla</taxon>
        <taxon>Ruminantia</taxon>
        <taxon>Pecora</taxon>
        <taxon>Bovidae</taxon>
        <taxon>Bovinae</taxon>
        <taxon>Bos</taxon>
    </lineage>
</organism>
<dbReference type="GO" id="GO:0006309">
    <property type="term" value="P:apoptotic DNA fragmentation"/>
    <property type="evidence" value="ECO:0007669"/>
    <property type="project" value="TreeGrafter"/>
</dbReference>
<feature type="domain" description="ENPP1-3/EXOG-like endonuclease/phosphodiesterase" evidence="6">
    <location>
        <begin position="77"/>
        <end position="293"/>
    </location>
</feature>
<dbReference type="GO" id="GO:0008409">
    <property type="term" value="F:5'-3' exonuclease activity"/>
    <property type="evidence" value="ECO:0007669"/>
    <property type="project" value="TreeGrafter"/>
</dbReference>
<reference evidence="8" key="3">
    <citation type="submission" date="2025-09" db="UniProtKB">
        <authorList>
            <consortium name="Ensembl"/>
        </authorList>
    </citation>
    <scope>IDENTIFICATION</scope>
</reference>
<evidence type="ECO:0000256" key="4">
    <source>
        <dbReference type="SAM" id="MobiDB-lite"/>
    </source>
</evidence>
<feature type="domain" description="DNA/RNA non-specific endonuclease/pyrophosphatase/phosphodiesterase" evidence="7">
    <location>
        <begin position="76"/>
        <end position="277"/>
    </location>
</feature>
<dbReference type="PANTHER" id="PTHR13966:SF19">
    <property type="entry name" value="NUCLEASE EXOG, MITOCHONDRIAL"/>
    <property type="match status" value="1"/>
</dbReference>
<dbReference type="InterPro" id="IPR020821">
    <property type="entry name" value="ENPP1-3/EXOG-like_nuc-like"/>
</dbReference>
<dbReference type="GO" id="GO:0046872">
    <property type="term" value="F:metal ion binding"/>
    <property type="evidence" value="ECO:0007669"/>
    <property type="project" value="UniProtKB-KW"/>
</dbReference>
<evidence type="ECO:0000256" key="1">
    <source>
        <dbReference type="ARBA" id="ARBA00010052"/>
    </source>
</evidence>
<dbReference type="Gene3D" id="3.40.570.10">
    <property type="entry name" value="Extracellular Endonuclease, subunit A"/>
    <property type="match status" value="1"/>
</dbReference>
<dbReference type="GO" id="GO:0004521">
    <property type="term" value="F:RNA endonuclease activity"/>
    <property type="evidence" value="ECO:0007669"/>
    <property type="project" value="TreeGrafter"/>
</dbReference>
<dbReference type="SMART" id="SM00477">
    <property type="entry name" value="NUC"/>
    <property type="match status" value="1"/>
</dbReference>
<dbReference type="GO" id="GO:0005634">
    <property type="term" value="C:nucleus"/>
    <property type="evidence" value="ECO:0007669"/>
    <property type="project" value="TreeGrafter"/>
</dbReference>
<sequence>MAAKSFASRLRGSRRFLSGFVAGAVAGAASTGLVVVQFLWSRDAEPAVVVREPDGSSEKAVLEQFGFPLAGTETRCYTNHALSYDQSKRVPRWVLEHISKSKITGAADRKHCKFKPDPNIPPAFSAFNEDYIGSGWSRGHMAPAGNNKFSTKAMAETFYLSNIVPQNFDNNAGYWNRIEMYCRELTERFEDVWIVSGPLTLPQTGSDGKKTVSYQDPSFAWGSACPASQEEASRMSPPLGATVGKPLPQGISWAKACGVLHDAGPRALDKAPEVAKTKRRTTGLNCTSQVPSRGKFSSHLKISRKKKVAGDLSASLPLREMETKTAVRSPLALVSRQSRNDKGLSWGRTRGNPRFQVEGRQMAKHHSKTVRHIISKLERQLTTGSWNPFPGTTSGENYPSYRHVHPNVACTATDSNHGRNAKMSIVHVNGLEQCLRCVKGCDSAKREEKHEARSGWTCRGSQGPTEVTLSRIPYATASRWNLK</sequence>
<dbReference type="Pfam" id="PF01223">
    <property type="entry name" value="Endonuclease_NS"/>
    <property type="match status" value="1"/>
</dbReference>
<dbReference type="CDD" id="cd00091">
    <property type="entry name" value="NUC"/>
    <property type="match status" value="1"/>
</dbReference>
<reference evidence="8" key="2">
    <citation type="submission" date="2025-08" db="UniProtKB">
        <authorList>
            <consortium name="Ensembl"/>
        </authorList>
    </citation>
    <scope>IDENTIFICATION</scope>
</reference>
<proteinExistence type="inferred from homology"/>
<dbReference type="InterPro" id="IPR040255">
    <property type="entry name" value="Non-specific_endonuclease"/>
</dbReference>
<reference evidence="8" key="1">
    <citation type="submission" date="2019-05" db="EMBL/GenBank/DDBJ databases">
        <authorList>
            <person name="Zhang S."/>
            <person name="Liu J."/>
        </authorList>
    </citation>
    <scope>NUCLEOTIDE SEQUENCE [LARGE SCALE GENOMIC DNA]</scope>
</reference>
<feature type="compositionally biased region" description="Polar residues" evidence="4">
    <location>
        <begin position="282"/>
        <end position="291"/>
    </location>
</feature>
<keyword evidence="5" id="KW-1133">Transmembrane helix</keyword>
<dbReference type="InterPro" id="IPR001604">
    <property type="entry name" value="Endo_G_ENPP1-like_dom"/>
</dbReference>
<dbReference type="SUPFAM" id="SSF54060">
    <property type="entry name" value="His-Me finger endonucleases"/>
    <property type="match status" value="1"/>
</dbReference>
<dbReference type="GO" id="GO:0005743">
    <property type="term" value="C:mitochondrial inner membrane"/>
    <property type="evidence" value="ECO:0007669"/>
    <property type="project" value="TreeGrafter"/>
</dbReference>
<dbReference type="Proteomes" id="UP000694520">
    <property type="component" value="Chromosome 22"/>
</dbReference>
<dbReference type="AlphaFoldDB" id="A0A8B9X9P4"/>
<dbReference type="InterPro" id="IPR044929">
    <property type="entry name" value="DNA/RNA_non-sp_Endonuclease_sf"/>
</dbReference>
<evidence type="ECO:0000256" key="5">
    <source>
        <dbReference type="SAM" id="Phobius"/>
    </source>
</evidence>
<accession>A0A8B9X9P4</accession>
<feature type="active site" description="Proton acceptor" evidence="2">
    <location>
        <position position="140"/>
    </location>
</feature>
<comment type="similarity">
    <text evidence="1">Belongs to the DNA/RNA non-specific endonuclease family.</text>
</comment>
<dbReference type="SMART" id="SM00892">
    <property type="entry name" value="Endonuclease_NS"/>
    <property type="match status" value="1"/>
</dbReference>
<feature type="binding site" evidence="3">
    <location>
        <position position="171"/>
    </location>
    <ligand>
        <name>Mg(2+)</name>
        <dbReference type="ChEBI" id="CHEBI:18420"/>
        <note>catalytic</note>
    </ligand>
</feature>